<reference evidence="1 2" key="1">
    <citation type="submission" date="2022-10" db="EMBL/GenBank/DDBJ databases">
        <title>Comparative genomics and taxonomic characterization of three novel marine species of genus Reichenbachiella exhibiting antioxidant and polysaccharide degradation activities.</title>
        <authorList>
            <person name="Muhammad N."/>
            <person name="Lee Y.-J."/>
            <person name="Ko J."/>
            <person name="Kim S.-G."/>
        </authorList>
    </citation>
    <scope>NUCLEOTIDE SEQUENCE [LARGE SCALE GENOMIC DNA]</scope>
    <source>
        <strain evidence="1 2">ABR2-5</strain>
    </source>
</reference>
<proteinExistence type="predicted"/>
<gene>
    <name evidence="1" type="ORF">N7U62_17305</name>
</gene>
<evidence type="ECO:0000313" key="2">
    <source>
        <dbReference type="Proteomes" id="UP001300692"/>
    </source>
</evidence>
<keyword evidence="2" id="KW-1185">Reference proteome</keyword>
<name>A0ABT3CXL6_9BACT</name>
<sequence>MAGCVTGKRCFDSQHEAEQALIENWIRFHHQPGSGPQNVYLCDDCGQYHFTSRGPMNDVLEDNMSMIKSQRIARDWESKLR</sequence>
<dbReference type="Proteomes" id="UP001300692">
    <property type="component" value="Unassembled WGS sequence"/>
</dbReference>
<comment type="caution">
    <text evidence="1">The sequence shown here is derived from an EMBL/GenBank/DDBJ whole genome shotgun (WGS) entry which is preliminary data.</text>
</comment>
<dbReference type="RefSeq" id="WP_264139311.1">
    <property type="nucleotide sequence ID" value="NZ_JAOYOD010000001.1"/>
</dbReference>
<accession>A0ABT3CXL6</accession>
<evidence type="ECO:0008006" key="3">
    <source>
        <dbReference type="Google" id="ProtNLM"/>
    </source>
</evidence>
<protein>
    <recommendedName>
        <fullName evidence="3">HNH endonuclease</fullName>
    </recommendedName>
</protein>
<organism evidence="1 2">
    <name type="scientific">Reichenbachiella ulvae</name>
    <dbReference type="NCBI Taxonomy" id="2980104"/>
    <lineage>
        <taxon>Bacteria</taxon>
        <taxon>Pseudomonadati</taxon>
        <taxon>Bacteroidota</taxon>
        <taxon>Cytophagia</taxon>
        <taxon>Cytophagales</taxon>
        <taxon>Reichenbachiellaceae</taxon>
        <taxon>Reichenbachiella</taxon>
    </lineage>
</organism>
<dbReference type="EMBL" id="JAOYOD010000001">
    <property type="protein sequence ID" value="MCV9388445.1"/>
    <property type="molecule type" value="Genomic_DNA"/>
</dbReference>
<evidence type="ECO:0000313" key="1">
    <source>
        <dbReference type="EMBL" id="MCV9388445.1"/>
    </source>
</evidence>